<evidence type="ECO:0000313" key="2">
    <source>
        <dbReference type="EMBL" id="MFC5287709.1"/>
    </source>
</evidence>
<dbReference type="RefSeq" id="WP_378246926.1">
    <property type="nucleotide sequence ID" value="NZ_JBHSKF010000004.1"/>
</dbReference>
<reference evidence="3" key="1">
    <citation type="journal article" date="2019" name="Int. J. Syst. Evol. Microbiol.">
        <title>The Global Catalogue of Microorganisms (GCM) 10K type strain sequencing project: providing services to taxonomists for standard genome sequencing and annotation.</title>
        <authorList>
            <consortium name="The Broad Institute Genomics Platform"/>
            <consortium name="The Broad Institute Genome Sequencing Center for Infectious Disease"/>
            <person name="Wu L."/>
            <person name="Ma J."/>
        </authorList>
    </citation>
    <scope>NUCLEOTIDE SEQUENCE [LARGE SCALE GENOMIC DNA]</scope>
    <source>
        <strain evidence="3">CCUG 59778</strain>
    </source>
</reference>
<keyword evidence="3" id="KW-1185">Reference proteome</keyword>
<accession>A0ABW0EJY6</accession>
<dbReference type="EMBL" id="JBHSKF010000004">
    <property type="protein sequence ID" value="MFC5287709.1"/>
    <property type="molecule type" value="Genomic_DNA"/>
</dbReference>
<gene>
    <name evidence="2" type="ORF">ACFPM7_11670</name>
</gene>
<evidence type="ECO:0000313" key="3">
    <source>
        <dbReference type="Proteomes" id="UP001596157"/>
    </source>
</evidence>
<name>A0ABW0EJY6_9PSEU</name>
<dbReference type="Proteomes" id="UP001596157">
    <property type="component" value="Unassembled WGS sequence"/>
</dbReference>
<evidence type="ECO:0000256" key="1">
    <source>
        <dbReference type="SAM" id="Phobius"/>
    </source>
</evidence>
<proteinExistence type="predicted"/>
<evidence type="ECO:0008006" key="4">
    <source>
        <dbReference type="Google" id="ProtNLM"/>
    </source>
</evidence>
<keyword evidence="1" id="KW-1133">Transmembrane helix</keyword>
<sequence>MWLAQFGPPSETESLLMDIAIVGALIAAIVTGLIAYRNRRR</sequence>
<protein>
    <recommendedName>
        <fullName evidence="4">Secreted protein with PEP-CTERM sorting signal</fullName>
    </recommendedName>
</protein>
<feature type="transmembrane region" description="Helical" evidence="1">
    <location>
        <begin position="15"/>
        <end position="36"/>
    </location>
</feature>
<keyword evidence="1" id="KW-0812">Transmembrane</keyword>
<comment type="caution">
    <text evidence="2">The sequence shown here is derived from an EMBL/GenBank/DDBJ whole genome shotgun (WGS) entry which is preliminary data.</text>
</comment>
<keyword evidence="1" id="KW-0472">Membrane</keyword>
<organism evidence="2 3">
    <name type="scientific">Actinokineospora guangxiensis</name>
    <dbReference type="NCBI Taxonomy" id="1490288"/>
    <lineage>
        <taxon>Bacteria</taxon>
        <taxon>Bacillati</taxon>
        <taxon>Actinomycetota</taxon>
        <taxon>Actinomycetes</taxon>
        <taxon>Pseudonocardiales</taxon>
        <taxon>Pseudonocardiaceae</taxon>
        <taxon>Actinokineospora</taxon>
    </lineage>
</organism>